<sequence>MWIGAAVTAALLLHVALRGPEDTAPPRPDDRAAPRTEAAENVTAR</sequence>
<feature type="compositionally biased region" description="Basic and acidic residues" evidence="1">
    <location>
        <begin position="27"/>
        <end position="38"/>
    </location>
</feature>
<feature type="region of interest" description="Disordered" evidence="1">
    <location>
        <begin position="19"/>
        <end position="45"/>
    </location>
</feature>
<gene>
    <name evidence="2" type="ORF">FHS37_002597</name>
</gene>
<dbReference type="AlphaFoldDB" id="A0A7W7LY06"/>
<name>A0A7W7LY06_9ACTN</name>
<organism evidence="2 3">
    <name type="scientific">Streptomyces griseomycini</name>
    <dbReference type="NCBI Taxonomy" id="66895"/>
    <lineage>
        <taxon>Bacteria</taxon>
        <taxon>Bacillati</taxon>
        <taxon>Actinomycetota</taxon>
        <taxon>Actinomycetes</taxon>
        <taxon>Kitasatosporales</taxon>
        <taxon>Streptomycetaceae</taxon>
        <taxon>Streptomyces</taxon>
    </lineage>
</organism>
<protein>
    <submittedName>
        <fullName evidence="2">Uncharacterized protein</fullName>
    </submittedName>
</protein>
<keyword evidence="3" id="KW-1185">Reference proteome</keyword>
<dbReference type="Proteomes" id="UP000579523">
    <property type="component" value="Unassembled WGS sequence"/>
</dbReference>
<dbReference type="EMBL" id="JACHJI010000004">
    <property type="protein sequence ID" value="MBB4898539.1"/>
    <property type="molecule type" value="Genomic_DNA"/>
</dbReference>
<evidence type="ECO:0000313" key="2">
    <source>
        <dbReference type="EMBL" id="MBB4898539.1"/>
    </source>
</evidence>
<evidence type="ECO:0000313" key="3">
    <source>
        <dbReference type="Proteomes" id="UP000579523"/>
    </source>
</evidence>
<comment type="caution">
    <text evidence="2">The sequence shown here is derived from an EMBL/GenBank/DDBJ whole genome shotgun (WGS) entry which is preliminary data.</text>
</comment>
<reference evidence="2 3" key="1">
    <citation type="submission" date="2020-08" db="EMBL/GenBank/DDBJ databases">
        <title>Genomic Encyclopedia of Type Strains, Phase III (KMG-III): the genomes of soil and plant-associated and newly described type strains.</title>
        <authorList>
            <person name="Whitman W."/>
        </authorList>
    </citation>
    <scope>NUCLEOTIDE SEQUENCE [LARGE SCALE GENOMIC DNA]</scope>
    <source>
        <strain evidence="2 3">CECT 3273</strain>
    </source>
</reference>
<proteinExistence type="predicted"/>
<accession>A0A7W7LY06</accession>
<evidence type="ECO:0000256" key="1">
    <source>
        <dbReference type="SAM" id="MobiDB-lite"/>
    </source>
</evidence>